<feature type="compositionally biased region" description="Basic residues" evidence="1">
    <location>
        <begin position="13"/>
        <end position="22"/>
    </location>
</feature>
<evidence type="ECO:0000313" key="3">
    <source>
        <dbReference type="Proteomes" id="UP001054945"/>
    </source>
</evidence>
<dbReference type="AlphaFoldDB" id="A0AAV4S096"/>
<protein>
    <submittedName>
        <fullName evidence="2">Uncharacterized protein</fullName>
    </submittedName>
</protein>
<feature type="region of interest" description="Disordered" evidence="1">
    <location>
        <begin position="1"/>
        <end position="30"/>
    </location>
</feature>
<comment type="caution">
    <text evidence="2">The sequence shown here is derived from an EMBL/GenBank/DDBJ whole genome shotgun (WGS) entry which is preliminary data.</text>
</comment>
<evidence type="ECO:0000256" key="1">
    <source>
        <dbReference type="SAM" id="MobiDB-lite"/>
    </source>
</evidence>
<name>A0AAV4S096_CAEEX</name>
<sequence length="89" mass="10132">MLQSIISMQEKKKTNKHKKRKEKLLNAHRSGISFAKRETVSLAEVKEKVNSLMEGPSEPVKPVCHRKHKIPSCATIPTMPKPTTFQPQK</sequence>
<proteinExistence type="predicted"/>
<dbReference type="Proteomes" id="UP001054945">
    <property type="component" value="Unassembled WGS sequence"/>
</dbReference>
<organism evidence="2 3">
    <name type="scientific">Caerostris extrusa</name>
    <name type="common">Bark spider</name>
    <name type="synonym">Caerostris bankana</name>
    <dbReference type="NCBI Taxonomy" id="172846"/>
    <lineage>
        <taxon>Eukaryota</taxon>
        <taxon>Metazoa</taxon>
        <taxon>Ecdysozoa</taxon>
        <taxon>Arthropoda</taxon>
        <taxon>Chelicerata</taxon>
        <taxon>Arachnida</taxon>
        <taxon>Araneae</taxon>
        <taxon>Araneomorphae</taxon>
        <taxon>Entelegynae</taxon>
        <taxon>Araneoidea</taxon>
        <taxon>Araneidae</taxon>
        <taxon>Caerostris</taxon>
    </lineage>
</organism>
<accession>A0AAV4S096</accession>
<dbReference type="EMBL" id="BPLR01008675">
    <property type="protein sequence ID" value="GIY26364.1"/>
    <property type="molecule type" value="Genomic_DNA"/>
</dbReference>
<reference evidence="2 3" key="1">
    <citation type="submission" date="2021-06" db="EMBL/GenBank/DDBJ databases">
        <title>Caerostris extrusa draft genome.</title>
        <authorList>
            <person name="Kono N."/>
            <person name="Arakawa K."/>
        </authorList>
    </citation>
    <scope>NUCLEOTIDE SEQUENCE [LARGE SCALE GENOMIC DNA]</scope>
</reference>
<keyword evidence="3" id="KW-1185">Reference proteome</keyword>
<gene>
    <name evidence="2" type="ORF">CEXT_108171</name>
</gene>
<evidence type="ECO:0000313" key="2">
    <source>
        <dbReference type="EMBL" id="GIY26364.1"/>
    </source>
</evidence>